<dbReference type="InterPro" id="IPR036412">
    <property type="entry name" value="HAD-like_sf"/>
</dbReference>
<evidence type="ECO:0000256" key="6">
    <source>
        <dbReference type="ARBA" id="ARBA00022490"/>
    </source>
</evidence>
<evidence type="ECO:0000256" key="7">
    <source>
        <dbReference type="ARBA" id="ARBA00022723"/>
    </source>
</evidence>
<dbReference type="FunFam" id="3.40.50.1000:FF:000051">
    <property type="entry name" value="Phospholysine phosphohistidine inorganic pyrophosphate phosphatase"/>
    <property type="match status" value="1"/>
</dbReference>
<feature type="region of interest" description="Disordered" evidence="14">
    <location>
        <begin position="68"/>
        <end position="89"/>
    </location>
</feature>
<comment type="similarity">
    <text evidence="4">Belongs to the HAD-like hydrolase superfamily.</text>
</comment>
<dbReference type="GO" id="GO:0005634">
    <property type="term" value="C:nucleus"/>
    <property type="evidence" value="ECO:0007669"/>
    <property type="project" value="UniProtKB-SubCell"/>
</dbReference>
<evidence type="ECO:0000256" key="9">
    <source>
        <dbReference type="ARBA" id="ARBA00022842"/>
    </source>
</evidence>
<dbReference type="AlphaFoldDB" id="A0A4U1EMC0"/>
<comment type="cofactor">
    <cofactor evidence="1">
        <name>Mg(2+)</name>
        <dbReference type="ChEBI" id="CHEBI:18420"/>
    </cofactor>
</comment>
<dbReference type="InterPro" id="IPR006357">
    <property type="entry name" value="HAD-SF_hydro_IIA"/>
</dbReference>
<comment type="caution">
    <text evidence="15">The sequence shown here is derived from an EMBL/GenBank/DDBJ whole genome shotgun (WGS) entry which is preliminary data.</text>
</comment>
<dbReference type="InterPro" id="IPR023214">
    <property type="entry name" value="HAD_sf"/>
</dbReference>
<dbReference type="PANTHER" id="PTHR19288">
    <property type="entry name" value="4-NITROPHENYLPHOSPHATASE-RELATED"/>
    <property type="match status" value="1"/>
</dbReference>
<dbReference type="EMBL" id="RWIC01001144">
    <property type="protein sequence ID" value="TKC37393.1"/>
    <property type="molecule type" value="Genomic_DNA"/>
</dbReference>
<organism evidence="15 16">
    <name type="scientific">Monodon monoceros</name>
    <name type="common">Narwhal</name>
    <name type="synonym">Ceratodon monodon</name>
    <dbReference type="NCBI Taxonomy" id="40151"/>
    <lineage>
        <taxon>Eukaryota</taxon>
        <taxon>Metazoa</taxon>
        <taxon>Chordata</taxon>
        <taxon>Craniata</taxon>
        <taxon>Vertebrata</taxon>
        <taxon>Euteleostomi</taxon>
        <taxon>Mammalia</taxon>
        <taxon>Eutheria</taxon>
        <taxon>Laurasiatheria</taxon>
        <taxon>Artiodactyla</taxon>
        <taxon>Whippomorpha</taxon>
        <taxon>Cetacea</taxon>
        <taxon>Odontoceti</taxon>
        <taxon>Monodontidae</taxon>
        <taxon>Monodon</taxon>
    </lineage>
</organism>
<name>A0A4U1EMC0_MONMO</name>
<evidence type="ECO:0000256" key="4">
    <source>
        <dbReference type="ARBA" id="ARBA00007958"/>
    </source>
</evidence>
<evidence type="ECO:0000256" key="14">
    <source>
        <dbReference type="SAM" id="MobiDB-lite"/>
    </source>
</evidence>
<evidence type="ECO:0000256" key="10">
    <source>
        <dbReference type="ARBA" id="ARBA00023242"/>
    </source>
</evidence>
<evidence type="ECO:0000256" key="1">
    <source>
        <dbReference type="ARBA" id="ARBA00001946"/>
    </source>
</evidence>
<dbReference type="GO" id="GO:0004427">
    <property type="term" value="F:inorganic diphosphate phosphatase activity"/>
    <property type="evidence" value="ECO:0007669"/>
    <property type="project" value="UniProtKB-EC"/>
</dbReference>
<evidence type="ECO:0000256" key="11">
    <source>
        <dbReference type="ARBA" id="ARBA00037258"/>
    </source>
</evidence>
<protein>
    <recommendedName>
        <fullName evidence="12">Phospholysine phosphohistidine inorganic pyrophosphate phosphatase</fullName>
        <ecNumber evidence="5">3.6.1.1</ecNumber>
    </recommendedName>
</protein>
<evidence type="ECO:0000256" key="12">
    <source>
        <dbReference type="ARBA" id="ARBA00039357"/>
    </source>
</evidence>
<gene>
    <name evidence="15" type="ORF">EI555_020630</name>
</gene>
<evidence type="ECO:0000256" key="2">
    <source>
        <dbReference type="ARBA" id="ARBA00004123"/>
    </source>
</evidence>
<keyword evidence="8" id="KW-0378">Hydrolase</keyword>
<dbReference type="EC" id="3.6.1.1" evidence="5"/>
<dbReference type="GO" id="GO:0016791">
    <property type="term" value="F:phosphatase activity"/>
    <property type="evidence" value="ECO:0007669"/>
    <property type="project" value="InterPro"/>
</dbReference>
<dbReference type="InterPro" id="IPR006355">
    <property type="entry name" value="LHPP/HDHD2"/>
</dbReference>
<comment type="catalytic activity">
    <reaction evidence="13">
        <text>diphosphate + H2O = 2 phosphate + H(+)</text>
        <dbReference type="Rhea" id="RHEA:24576"/>
        <dbReference type="ChEBI" id="CHEBI:15377"/>
        <dbReference type="ChEBI" id="CHEBI:15378"/>
        <dbReference type="ChEBI" id="CHEBI:33019"/>
        <dbReference type="ChEBI" id="CHEBI:43474"/>
        <dbReference type="EC" id="3.6.1.1"/>
    </reaction>
</comment>
<keyword evidence="7" id="KW-0479">Metal-binding</keyword>
<dbReference type="SUPFAM" id="SSF56784">
    <property type="entry name" value="HAD-like"/>
    <property type="match status" value="1"/>
</dbReference>
<dbReference type="Gene3D" id="3.40.50.1000">
    <property type="entry name" value="HAD superfamily/HAD-like"/>
    <property type="match status" value="2"/>
</dbReference>
<evidence type="ECO:0000256" key="5">
    <source>
        <dbReference type="ARBA" id="ARBA00012146"/>
    </source>
</evidence>
<keyword evidence="9" id="KW-0460">Magnesium</keyword>
<keyword evidence="10" id="KW-0539">Nucleus</keyword>
<evidence type="ECO:0000313" key="16">
    <source>
        <dbReference type="Proteomes" id="UP000308365"/>
    </source>
</evidence>
<dbReference type="NCBIfam" id="TIGR01458">
    <property type="entry name" value="HAD-SF-IIA-hyp3"/>
    <property type="match status" value="1"/>
</dbReference>
<evidence type="ECO:0000256" key="13">
    <source>
        <dbReference type="ARBA" id="ARBA00047820"/>
    </source>
</evidence>
<reference evidence="16" key="1">
    <citation type="journal article" date="2019" name="IScience">
        <title>Narwhal Genome Reveals Long-Term Low Genetic Diversity despite Current Large Abundance Size.</title>
        <authorList>
            <person name="Westbury M.V."/>
            <person name="Petersen B."/>
            <person name="Garde E."/>
            <person name="Heide-Jorgensen M.P."/>
            <person name="Lorenzen E.D."/>
        </authorList>
    </citation>
    <scope>NUCLEOTIDE SEQUENCE [LARGE SCALE GENOMIC DNA]</scope>
</reference>
<evidence type="ECO:0000256" key="8">
    <source>
        <dbReference type="ARBA" id="ARBA00022801"/>
    </source>
</evidence>
<keyword evidence="6" id="KW-0963">Cytoplasm</keyword>
<evidence type="ECO:0000313" key="15">
    <source>
        <dbReference type="EMBL" id="TKC37393.1"/>
    </source>
</evidence>
<feature type="region of interest" description="Disordered" evidence="14">
    <location>
        <begin position="1"/>
        <end position="22"/>
    </location>
</feature>
<evidence type="ECO:0000256" key="3">
    <source>
        <dbReference type="ARBA" id="ARBA00004496"/>
    </source>
</evidence>
<accession>A0A4U1EMC0</accession>
<dbReference type="Pfam" id="PF13344">
    <property type="entry name" value="Hydrolase_6"/>
    <property type="match status" value="1"/>
</dbReference>
<dbReference type="GO" id="GO:0046872">
    <property type="term" value="F:metal ion binding"/>
    <property type="evidence" value="ECO:0007669"/>
    <property type="project" value="UniProtKB-KW"/>
</dbReference>
<dbReference type="Proteomes" id="UP000308365">
    <property type="component" value="Unassembled WGS sequence"/>
</dbReference>
<sequence length="275" mass="29704">MCVGSVSPGRVGTCPRQKGRCGQRPGGNLGSLSCVKHSEGENGLLQLQNPWGQSRPSSGARGDLACALGEAPVQPPPQQATLPADSPSTCLPTSRLKRSQLKVRFCTNESQKSRGDLVGMLRRLGFDISEGEVTAPAPATCLILKERGLRPHLLIHDGVRSEFDQIDTSNPNCVVIADAGEGFSYQNMNKAFQVLMELENPVLFSLGKGRYYKETSGLMLDVGPYTKALEYACGIEAEVVGKPSPEFFKSALREMRVEAHQVSQRVLKHVCGGSY</sequence>
<comment type="subcellular location">
    <subcellularLocation>
        <location evidence="3">Cytoplasm</location>
    </subcellularLocation>
    <subcellularLocation>
        <location evidence="2">Nucleus</location>
    </subcellularLocation>
</comment>
<dbReference type="PANTHER" id="PTHR19288:SF44">
    <property type="entry name" value="PHOSPHOLYSINE PHOSPHOHISTIDINE INORGANIC PYROPHOSPHATE PHOSPHATASE"/>
    <property type="match status" value="1"/>
</dbReference>
<comment type="function">
    <text evidence="11">Phosphatase that hydrolyzes imidodiphosphate, 3-phosphohistidine and 6-phospholysine. Has broad substrate specificity and can also hydrolyze inorganic diphosphate, but with lower efficiency.</text>
</comment>
<proteinExistence type="inferred from homology"/>
<dbReference type="GO" id="GO:0005829">
    <property type="term" value="C:cytosol"/>
    <property type="evidence" value="ECO:0007669"/>
    <property type="project" value="TreeGrafter"/>
</dbReference>